<comment type="caution">
    <text evidence="1">The sequence shown here is derived from an EMBL/GenBank/DDBJ whole genome shotgun (WGS) entry which is preliminary data.</text>
</comment>
<sequence length="177" mass="20662">MANIIYTPRKPKQLSSIKTLKDLRHYTAGHGNDWPETARYNSLELPQKLSGSWKGLFYMLNQSRIDYLSRSALEIYDEEDAFPELGLKIESQLVFHYPATYYFYVNKNNQSLAADIKIGLERAIADGSFDKIFNRYFSEKISRLHIEKRRIIEMPTEADASLIADRKANPSYWYKAH</sequence>
<evidence type="ECO:0000313" key="2">
    <source>
        <dbReference type="Proteomes" id="UP000619761"/>
    </source>
</evidence>
<reference evidence="2" key="1">
    <citation type="journal article" date="2019" name="Int. J. Syst. Evol. Microbiol.">
        <title>The Global Catalogue of Microorganisms (GCM) 10K type strain sequencing project: providing services to taxonomists for standard genome sequencing and annotation.</title>
        <authorList>
            <consortium name="The Broad Institute Genomics Platform"/>
            <consortium name="The Broad Institute Genome Sequencing Center for Infectious Disease"/>
            <person name="Wu L."/>
            <person name="Ma J."/>
        </authorList>
    </citation>
    <scope>NUCLEOTIDE SEQUENCE [LARGE SCALE GENOMIC DNA]</scope>
    <source>
        <strain evidence="2">KCTC 32239</strain>
    </source>
</reference>
<protein>
    <recommendedName>
        <fullName evidence="3">Solute-binding protein family 3/N-terminal domain-containing protein</fullName>
    </recommendedName>
</protein>
<evidence type="ECO:0008006" key="3">
    <source>
        <dbReference type="Google" id="ProtNLM"/>
    </source>
</evidence>
<evidence type="ECO:0000313" key="1">
    <source>
        <dbReference type="EMBL" id="GGY72076.1"/>
    </source>
</evidence>
<dbReference type="Gene3D" id="3.40.190.10">
    <property type="entry name" value="Periplasmic binding protein-like II"/>
    <property type="match status" value="1"/>
</dbReference>
<gene>
    <name evidence="1" type="ORF">GCM10011613_16280</name>
</gene>
<name>A0ABQ3B127_9GAMM</name>
<keyword evidence="2" id="KW-1185">Reference proteome</keyword>
<dbReference type="EMBL" id="BMYZ01000001">
    <property type="protein sequence ID" value="GGY72076.1"/>
    <property type="molecule type" value="Genomic_DNA"/>
</dbReference>
<proteinExistence type="predicted"/>
<dbReference type="Proteomes" id="UP000619761">
    <property type="component" value="Unassembled WGS sequence"/>
</dbReference>
<accession>A0ABQ3B127</accession>
<dbReference type="RefSeq" id="WP_189417411.1">
    <property type="nucleotide sequence ID" value="NZ_BMYZ01000001.1"/>
</dbReference>
<organism evidence="1 2">
    <name type="scientific">Cellvibrio zantedeschiae</name>
    <dbReference type="NCBI Taxonomy" id="1237077"/>
    <lineage>
        <taxon>Bacteria</taxon>
        <taxon>Pseudomonadati</taxon>
        <taxon>Pseudomonadota</taxon>
        <taxon>Gammaproteobacteria</taxon>
        <taxon>Cellvibrionales</taxon>
        <taxon>Cellvibrionaceae</taxon>
        <taxon>Cellvibrio</taxon>
    </lineage>
</organism>
<dbReference type="SUPFAM" id="SSF53850">
    <property type="entry name" value="Periplasmic binding protein-like II"/>
    <property type="match status" value="1"/>
</dbReference>